<dbReference type="GO" id="GO:0008233">
    <property type="term" value="F:peptidase activity"/>
    <property type="evidence" value="ECO:0007669"/>
    <property type="project" value="UniProtKB-KW"/>
</dbReference>
<dbReference type="EMBL" id="DPIY01000001">
    <property type="protein sequence ID" value="HCT55868.1"/>
    <property type="molecule type" value="Genomic_DNA"/>
</dbReference>
<accession>A0A3D4V577</accession>
<reference evidence="1 2" key="1">
    <citation type="journal article" date="2018" name="Nat. Biotechnol.">
        <title>A standardized bacterial taxonomy based on genome phylogeny substantially revises the tree of life.</title>
        <authorList>
            <person name="Parks D.H."/>
            <person name="Chuvochina M."/>
            <person name="Waite D.W."/>
            <person name="Rinke C."/>
            <person name="Skarshewski A."/>
            <person name="Chaumeil P.A."/>
            <person name="Hugenholtz P."/>
        </authorList>
    </citation>
    <scope>NUCLEOTIDE SEQUENCE [LARGE SCALE GENOMIC DNA]</scope>
    <source>
        <strain evidence="1">UBA8844</strain>
    </source>
</reference>
<dbReference type="OMA" id="ELWVMPV"/>
<dbReference type="Proteomes" id="UP000264071">
    <property type="component" value="Unassembled WGS sequence"/>
</dbReference>
<dbReference type="AlphaFoldDB" id="A0A3D4V577"/>
<protein>
    <submittedName>
        <fullName evidence="1">Hydrogenase maturation protease</fullName>
    </submittedName>
</protein>
<gene>
    <name evidence="1" type="ORF">DGD08_01505</name>
</gene>
<evidence type="ECO:0000313" key="1">
    <source>
        <dbReference type="EMBL" id="HCT55868.1"/>
    </source>
</evidence>
<dbReference type="GO" id="GO:0006508">
    <property type="term" value="P:proteolysis"/>
    <property type="evidence" value="ECO:0007669"/>
    <property type="project" value="UniProtKB-KW"/>
</dbReference>
<name>A0A3D4V577_9BACT</name>
<proteinExistence type="predicted"/>
<keyword evidence="1" id="KW-0378">Hydrolase</keyword>
<organism evidence="1 2">
    <name type="scientific">Gemmatimonas aurantiaca</name>
    <dbReference type="NCBI Taxonomy" id="173480"/>
    <lineage>
        <taxon>Bacteria</taxon>
        <taxon>Pseudomonadati</taxon>
        <taxon>Gemmatimonadota</taxon>
        <taxon>Gemmatimonadia</taxon>
        <taxon>Gemmatimonadales</taxon>
        <taxon>Gemmatimonadaceae</taxon>
        <taxon>Gemmatimonas</taxon>
    </lineage>
</organism>
<keyword evidence="1" id="KW-0645">Protease</keyword>
<comment type="caution">
    <text evidence="1">The sequence shown here is derived from an EMBL/GenBank/DDBJ whole genome shotgun (WGS) entry which is preliminary data.</text>
</comment>
<evidence type="ECO:0000313" key="2">
    <source>
        <dbReference type="Proteomes" id="UP000264071"/>
    </source>
</evidence>
<sequence>MTSNATPFTVQLRSDGYLVLPVSLAQRFFPADTLLAMPRGNELWLLPTRGPGGGGLLLKQRNPAGDRSVLVREVLHDDGPTGDLPAFWDDERGALRVALVPASSMTTQMTTHSFTDIS</sequence>